<dbReference type="InterPro" id="IPR050680">
    <property type="entry name" value="YpeA/RimI_acetyltransf"/>
</dbReference>
<dbReference type="PANTHER" id="PTHR43420">
    <property type="entry name" value="ACETYLTRANSFERASE"/>
    <property type="match status" value="1"/>
</dbReference>
<accession>A0ABW3LL26</accession>
<gene>
    <name evidence="7" type="primary">rimI</name>
    <name evidence="7" type="ORF">ACFQ3N_09535</name>
</gene>
<dbReference type="Gene3D" id="3.40.630.30">
    <property type="match status" value="1"/>
</dbReference>
<dbReference type="EC" id="2.3.1.266" evidence="5"/>
<dbReference type="InterPro" id="IPR000182">
    <property type="entry name" value="GNAT_dom"/>
</dbReference>
<dbReference type="NCBIfam" id="TIGR01575">
    <property type="entry name" value="rimI"/>
    <property type="match status" value="1"/>
</dbReference>
<dbReference type="SUPFAM" id="SSF55729">
    <property type="entry name" value="Acyl-CoA N-acyltransferases (Nat)"/>
    <property type="match status" value="1"/>
</dbReference>
<comment type="subcellular location">
    <subcellularLocation>
        <location evidence="5">Cytoplasm</location>
    </subcellularLocation>
</comment>
<keyword evidence="3 7" id="KW-0808">Transferase</keyword>
<keyword evidence="4 7" id="KW-0012">Acyltransferase</keyword>
<keyword evidence="7" id="KW-0689">Ribosomal protein</keyword>
<name>A0ABW3LL26_9BACI</name>
<dbReference type="CDD" id="cd04301">
    <property type="entry name" value="NAT_SF"/>
    <property type="match status" value="1"/>
</dbReference>
<evidence type="ECO:0000256" key="4">
    <source>
        <dbReference type="ARBA" id="ARBA00023315"/>
    </source>
</evidence>
<comment type="caution">
    <text evidence="7">The sequence shown here is derived from an EMBL/GenBank/DDBJ whole genome shotgun (WGS) entry which is preliminary data.</text>
</comment>
<organism evidence="7 8">
    <name type="scientific">Virgibacillus byunsanensis</name>
    <dbReference type="NCBI Taxonomy" id="570945"/>
    <lineage>
        <taxon>Bacteria</taxon>
        <taxon>Bacillati</taxon>
        <taxon>Bacillota</taxon>
        <taxon>Bacilli</taxon>
        <taxon>Bacillales</taxon>
        <taxon>Bacillaceae</taxon>
        <taxon>Virgibacillus</taxon>
    </lineage>
</organism>
<dbReference type="EMBL" id="JBHTKJ010000022">
    <property type="protein sequence ID" value="MFD1038630.1"/>
    <property type="molecule type" value="Genomic_DNA"/>
</dbReference>
<comment type="similarity">
    <text evidence="1 5">Belongs to the acetyltransferase family. RimI subfamily.</text>
</comment>
<evidence type="ECO:0000256" key="5">
    <source>
        <dbReference type="RuleBase" id="RU363094"/>
    </source>
</evidence>
<dbReference type="GO" id="GO:0005840">
    <property type="term" value="C:ribosome"/>
    <property type="evidence" value="ECO:0007669"/>
    <property type="project" value="UniProtKB-KW"/>
</dbReference>
<dbReference type="Proteomes" id="UP001597040">
    <property type="component" value="Unassembled WGS sequence"/>
</dbReference>
<keyword evidence="7" id="KW-0687">Ribonucleoprotein</keyword>
<feature type="domain" description="N-acetyltransferase" evidence="6">
    <location>
        <begin position="5"/>
        <end position="150"/>
    </location>
</feature>
<dbReference type="InterPro" id="IPR016181">
    <property type="entry name" value="Acyl_CoA_acyltransferase"/>
</dbReference>
<dbReference type="Pfam" id="PF00583">
    <property type="entry name" value="Acetyltransf_1"/>
    <property type="match status" value="1"/>
</dbReference>
<evidence type="ECO:0000256" key="1">
    <source>
        <dbReference type="ARBA" id="ARBA00005395"/>
    </source>
</evidence>
<dbReference type="PANTHER" id="PTHR43420:SF44">
    <property type="entry name" value="ACETYLTRANSFERASE YPEA"/>
    <property type="match status" value="1"/>
</dbReference>
<dbReference type="PROSITE" id="PS51186">
    <property type="entry name" value="GNAT"/>
    <property type="match status" value="1"/>
</dbReference>
<proteinExistence type="inferred from homology"/>
<comment type="function">
    <text evidence="5">Acetylates the N-terminal alanine of ribosomal protein bS18.</text>
</comment>
<dbReference type="RefSeq" id="WP_390361800.1">
    <property type="nucleotide sequence ID" value="NZ_JBHTKJ010000022.1"/>
</dbReference>
<keyword evidence="8" id="KW-1185">Reference proteome</keyword>
<keyword evidence="2 5" id="KW-0963">Cytoplasm</keyword>
<evidence type="ECO:0000256" key="3">
    <source>
        <dbReference type="ARBA" id="ARBA00022679"/>
    </source>
</evidence>
<sequence>MMAELCIRQMEVTDIDQVMEVERETFFTPWTEDIFYQEILENQYAQYFVMEVDWKIIGYVGLWVVMDDAQVTNIAIMPKYRGNKLGEKLFQYTMKYAIGIGVKRLSLEVRVSNKIAQAMYRKFGLVPGGIRKNYYTDNQEDAVVMWVNFNE</sequence>
<comment type="catalytic activity">
    <reaction evidence="5">
        <text>N-terminal L-alanyl-[ribosomal protein bS18] + acetyl-CoA = N-terminal N(alpha)-acetyl-L-alanyl-[ribosomal protein bS18] + CoA + H(+)</text>
        <dbReference type="Rhea" id="RHEA:43756"/>
        <dbReference type="Rhea" id="RHEA-COMP:10676"/>
        <dbReference type="Rhea" id="RHEA-COMP:10677"/>
        <dbReference type="ChEBI" id="CHEBI:15378"/>
        <dbReference type="ChEBI" id="CHEBI:57287"/>
        <dbReference type="ChEBI" id="CHEBI:57288"/>
        <dbReference type="ChEBI" id="CHEBI:64718"/>
        <dbReference type="ChEBI" id="CHEBI:83683"/>
        <dbReference type="EC" id="2.3.1.266"/>
    </reaction>
</comment>
<dbReference type="GO" id="GO:0008999">
    <property type="term" value="F:protein-N-terminal-alanine acetyltransferase activity"/>
    <property type="evidence" value="ECO:0007669"/>
    <property type="project" value="UniProtKB-EC"/>
</dbReference>
<evidence type="ECO:0000256" key="2">
    <source>
        <dbReference type="ARBA" id="ARBA00022490"/>
    </source>
</evidence>
<evidence type="ECO:0000259" key="6">
    <source>
        <dbReference type="PROSITE" id="PS51186"/>
    </source>
</evidence>
<evidence type="ECO:0000313" key="7">
    <source>
        <dbReference type="EMBL" id="MFD1038630.1"/>
    </source>
</evidence>
<dbReference type="InterPro" id="IPR006464">
    <property type="entry name" value="AcTrfase_RimI/Ard1"/>
</dbReference>
<protein>
    <recommendedName>
        <fullName evidence="5">[Ribosomal protein bS18]-alanine N-acetyltransferase</fullName>
        <ecNumber evidence="5">2.3.1.266</ecNumber>
    </recommendedName>
</protein>
<evidence type="ECO:0000313" key="8">
    <source>
        <dbReference type="Proteomes" id="UP001597040"/>
    </source>
</evidence>
<reference evidence="8" key="1">
    <citation type="journal article" date="2019" name="Int. J. Syst. Evol. Microbiol.">
        <title>The Global Catalogue of Microorganisms (GCM) 10K type strain sequencing project: providing services to taxonomists for standard genome sequencing and annotation.</title>
        <authorList>
            <consortium name="The Broad Institute Genomics Platform"/>
            <consortium name="The Broad Institute Genome Sequencing Center for Infectious Disease"/>
            <person name="Wu L."/>
            <person name="Ma J."/>
        </authorList>
    </citation>
    <scope>NUCLEOTIDE SEQUENCE [LARGE SCALE GENOMIC DNA]</scope>
    <source>
        <strain evidence="8">CCUG 56754</strain>
    </source>
</reference>